<comment type="caution">
    <text evidence="3">The sequence shown here is derived from an EMBL/GenBank/DDBJ whole genome shotgun (WGS) entry which is preliminary data.</text>
</comment>
<accession>A0A286TVL5</accession>
<evidence type="ECO:0000313" key="3">
    <source>
        <dbReference type="EMBL" id="GAX59919.1"/>
    </source>
</evidence>
<dbReference type="InterPro" id="IPR025668">
    <property type="entry name" value="Tnp_DDE_dom"/>
</dbReference>
<dbReference type="EMBL" id="BAOS01000005">
    <property type="protein sequence ID" value="GAX59919.1"/>
    <property type="molecule type" value="Genomic_DNA"/>
</dbReference>
<gene>
    <name evidence="2" type="ORF">SCALIN_C04_0403</name>
    <name evidence="3" type="ORF">SCALIN_C05_0004</name>
</gene>
<evidence type="ECO:0000313" key="2">
    <source>
        <dbReference type="EMBL" id="GAX59914.1"/>
    </source>
</evidence>
<evidence type="ECO:0000313" key="4">
    <source>
        <dbReference type="Proteomes" id="UP000218542"/>
    </source>
</evidence>
<dbReference type="Pfam" id="PF13701">
    <property type="entry name" value="DDE_Tnp_1_4"/>
    <property type="match status" value="1"/>
</dbReference>
<name>A0A286TVL5_9BACT</name>
<dbReference type="EMBL" id="BAOS01000004">
    <property type="protein sequence ID" value="GAX59914.1"/>
    <property type="molecule type" value="Genomic_DNA"/>
</dbReference>
<evidence type="ECO:0000259" key="1">
    <source>
        <dbReference type="Pfam" id="PF13701"/>
    </source>
</evidence>
<dbReference type="AlphaFoldDB" id="A0A286TVL5"/>
<sequence length="464" mass="54116">MKKNVFKSKCKINKIGVTNDTLTGRGGMSLFVKYLSSVEIYPLLEEFFGDIRKSGKGLPVWNIFKQIFCWFYDGTSRHLNSFDQLRADEGYASVIENSQTEMVSSHQIKRFYKSFSWVCGGPFRKILRKMFIWRLRRENPEVIDLTLDTMVMDNDEAQKRYGVQPTYKKVKGFQPLQAIWNGKIVDAVFRGGKKHSNYGNTVVNMMRDLVRVIREEYSETVTIIVRLDSGFFDEKILQACDNLGVGFICTGKMYKGVKEYVGVQLEDQWDVYSNRNQEWKYLEFGYRCDSWERFYRAIYTRLSHDGEQRLLDFARPDNVILTNIGVNPKVLANCSTQEEERRLLHTETIIESHHMRGADELPHRGLKDFGFEELPFKRFVPNSVVYYCMLISYFLFETYKEDVLDGVMPIGSYATTVRRKALDFAAKIIGTGRQLILKVTQAVMDNLHFDILWQRSQKPIPIII</sequence>
<feature type="domain" description="Transposase DDE" evidence="1">
    <location>
        <begin position="20"/>
        <end position="449"/>
    </location>
</feature>
<organism evidence="3 4">
    <name type="scientific">Candidatus Scalindua japonica</name>
    <dbReference type="NCBI Taxonomy" id="1284222"/>
    <lineage>
        <taxon>Bacteria</taxon>
        <taxon>Pseudomonadati</taxon>
        <taxon>Planctomycetota</taxon>
        <taxon>Candidatus Brocadiia</taxon>
        <taxon>Candidatus Brocadiales</taxon>
        <taxon>Candidatus Scalinduaceae</taxon>
        <taxon>Candidatus Scalindua</taxon>
    </lineage>
</organism>
<dbReference type="OrthoDB" id="5410107at2"/>
<protein>
    <submittedName>
        <fullName evidence="3">Transposase, IS4 family</fullName>
    </submittedName>
</protein>
<reference evidence="3 4" key="1">
    <citation type="journal article" date="2017" name="Environ. Microbiol. Rep.">
        <title>Genetic diversity of marine anaerobic ammonium-oxidizing bacteria as revealed by genomic and proteomic analyses of 'Candidatus Scalindua japonica'.</title>
        <authorList>
            <person name="Oshiki M."/>
            <person name="Mizuto K."/>
            <person name="Kimura Z."/>
            <person name="Kindaichi T."/>
            <person name="Satoh H."/>
            <person name="Okabe S."/>
        </authorList>
    </citation>
    <scope>NUCLEOTIDE SEQUENCE</scope>
    <source>
        <strain evidence="4">husup-a2</strain>
        <strain evidence="3">Husup-a2</strain>
    </source>
</reference>
<keyword evidence="4" id="KW-1185">Reference proteome</keyword>
<reference evidence="4" key="2">
    <citation type="journal article" date="2017" name="Environ. Microbiol. Rep.">
        <title>Genetic Diversity of Marine Anaerobic Ammonium-Oxidizing Bacteria as Revealed by Genomic and Proteomic Analyses of 'Candidatus Scalindua japonica'.</title>
        <authorList>
            <person name="Oshiki M."/>
            <person name="Mizuto K."/>
            <person name="Kimura Z."/>
            <person name="Kindaichi T."/>
            <person name="Satoh H."/>
            <person name="Okabe S."/>
        </authorList>
    </citation>
    <scope>NUCLEOTIDE SEQUENCE [LARGE SCALE GENOMIC DNA]</scope>
    <source>
        <strain evidence="4">husup-a2</strain>
    </source>
</reference>
<dbReference type="NCBIfam" id="NF033539">
    <property type="entry name" value="transpos_IS1380"/>
    <property type="match status" value="1"/>
</dbReference>
<proteinExistence type="predicted"/>
<dbReference type="Proteomes" id="UP000218542">
    <property type="component" value="Unassembled WGS sequence"/>
</dbReference>
<dbReference type="InterPro" id="IPR047960">
    <property type="entry name" value="Transpos_IS1380"/>
</dbReference>
<dbReference type="RefSeq" id="WP_096893034.1">
    <property type="nucleotide sequence ID" value="NZ_BAOS01000004.1"/>
</dbReference>